<evidence type="ECO:0000313" key="1">
    <source>
        <dbReference type="EMBL" id="KIM65706.1"/>
    </source>
</evidence>
<organism evidence="1 2">
    <name type="scientific">Scleroderma citrinum Foug A</name>
    <dbReference type="NCBI Taxonomy" id="1036808"/>
    <lineage>
        <taxon>Eukaryota</taxon>
        <taxon>Fungi</taxon>
        <taxon>Dikarya</taxon>
        <taxon>Basidiomycota</taxon>
        <taxon>Agaricomycotina</taxon>
        <taxon>Agaricomycetes</taxon>
        <taxon>Agaricomycetidae</taxon>
        <taxon>Boletales</taxon>
        <taxon>Sclerodermatineae</taxon>
        <taxon>Sclerodermataceae</taxon>
        <taxon>Scleroderma</taxon>
    </lineage>
</organism>
<dbReference type="Proteomes" id="UP000053989">
    <property type="component" value="Unassembled WGS sequence"/>
</dbReference>
<dbReference type="EMBL" id="KN822021">
    <property type="protein sequence ID" value="KIM65706.1"/>
    <property type="molecule type" value="Genomic_DNA"/>
</dbReference>
<sequence>KLQETRCTEKGDLRAHFDKLRSLREQLAALGQSIGDEDFTAIILGSLPTSYDPNIGAMTS</sequence>
<feature type="non-terminal residue" evidence="1">
    <location>
        <position position="1"/>
    </location>
</feature>
<dbReference type="InParanoid" id="A0A0C3ECN9"/>
<dbReference type="Pfam" id="PF14223">
    <property type="entry name" value="Retrotran_gag_2"/>
    <property type="match status" value="1"/>
</dbReference>
<dbReference type="AlphaFoldDB" id="A0A0C3ECN9"/>
<keyword evidence="2" id="KW-1185">Reference proteome</keyword>
<gene>
    <name evidence="1" type="ORF">SCLCIDRAFT_52183</name>
</gene>
<reference evidence="2" key="2">
    <citation type="submission" date="2015-01" db="EMBL/GenBank/DDBJ databases">
        <title>Evolutionary Origins and Diversification of the Mycorrhizal Mutualists.</title>
        <authorList>
            <consortium name="DOE Joint Genome Institute"/>
            <consortium name="Mycorrhizal Genomics Consortium"/>
            <person name="Kohler A."/>
            <person name="Kuo A."/>
            <person name="Nagy L.G."/>
            <person name="Floudas D."/>
            <person name="Copeland A."/>
            <person name="Barry K.W."/>
            <person name="Cichocki N."/>
            <person name="Veneault-Fourrey C."/>
            <person name="LaButti K."/>
            <person name="Lindquist E.A."/>
            <person name="Lipzen A."/>
            <person name="Lundell T."/>
            <person name="Morin E."/>
            <person name="Murat C."/>
            <person name="Riley R."/>
            <person name="Ohm R."/>
            <person name="Sun H."/>
            <person name="Tunlid A."/>
            <person name="Henrissat B."/>
            <person name="Grigoriev I.V."/>
            <person name="Hibbett D.S."/>
            <person name="Martin F."/>
        </authorList>
    </citation>
    <scope>NUCLEOTIDE SEQUENCE [LARGE SCALE GENOMIC DNA]</scope>
    <source>
        <strain evidence="2">Foug A</strain>
    </source>
</reference>
<accession>A0A0C3ECN9</accession>
<evidence type="ECO:0000313" key="2">
    <source>
        <dbReference type="Proteomes" id="UP000053989"/>
    </source>
</evidence>
<protein>
    <recommendedName>
        <fullName evidence="3">Reverse transcriptase Ty1/copia-type domain-containing protein</fullName>
    </recommendedName>
</protein>
<proteinExistence type="predicted"/>
<evidence type="ECO:0008006" key="3">
    <source>
        <dbReference type="Google" id="ProtNLM"/>
    </source>
</evidence>
<dbReference type="STRING" id="1036808.A0A0C3ECN9"/>
<feature type="non-terminal residue" evidence="1">
    <location>
        <position position="60"/>
    </location>
</feature>
<name>A0A0C3ECN9_9AGAM</name>
<reference evidence="1 2" key="1">
    <citation type="submission" date="2014-04" db="EMBL/GenBank/DDBJ databases">
        <authorList>
            <consortium name="DOE Joint Genome Institute"/>
            <person name="Kuo A."/>
            <person name="Kohler A."/>
            <person name="Nagy L.G."/>
            <person name="Floudas D."/>
            <person name="Copeland A."/>
            <person name="Barry K.W."/>
            <person name="Cichocki N."/>
            <person name="Veneault-Fourrey C."/>
            <person name="LaButti K."/>
            <person name="Lindquist E.A."/>
            <person name="Lipzen A."/>
            <person name="Lundell T."/>
            <person name="Morin E."/>
            <person name="Murat C."/>
            <person name="Sun H."/>
            <person name="Tunlid A."/>
            <person name="Henrissat B."/>
            <person name="Grigoriev I.V."/>
            <person name="Hibbett D.S."/>
            <person name="Martin F."/>
            <person name="Nordberg H.P."/>
            <person name="Cantor M.N."/>
            <person name="Hua S.X."/>
        </authorList>
    </citation>
    <scope>NUCLEOTIDE SEQUENCE [LARGE SCALE GENOMIC DNA]</scope>
    <source>
        <strain evidence="1 2">Foug A</strain>
    </source>
</reference>
<dbReference type="HOGENOM" id="CLU_175215_0_0_1"/>
<dbReference type="OrthoDB" id="3269759at2759"/>